<dbReference type="RefSeq" id="XP_034240674.1">
    <property type="nucleotide sequence ID" value="XM_034384783.1"/>
</dbReference>
<organism evidence="4">
    <name type="scientific">Thrips palmi</name>
    <name type="common">Melon thrips</name>
    <dbReference type="NCBI Taxonomy" id="161013"/>
    <lineage>
        <taxon>Eukaryota</taxon>
        <taxon>Metazoa</taxon>
        <taxon>Ecdysozoa</taxon>
        <taxon>Arthropoda</taxon>
        <taxon>Hexapoda</taxon>
        <taxon>Insecta</taxon>
        <taxon>Pterygota</taxon>
        <taxon>Neoptera</taxon>
        <taxon>Paraneoptera</taxon>
        <taxon>Thysanoptera</taxon>
        <taxon>Terebrantia</taxon>
        <taxon>Thripoidea</taxon>
        <taxon>Thripidae</taxon>
        <taxon>Thrips</taxon>
    </lineage>
</organism>
<dbReference type="InParanoid" id="A0A6P8ZMI7"/>
<sequence>MEGDGGDLNQLALQLVMDWLPTQDVVSVGQVCRKWREVAKDPFVWRSRQAPDMNRSPEASDRKLFWRVIKFAPFVRKMSVEQPEEFLGGQWPQFYESLGNEDTAKVLGLQDTDHSNNNNSETAMGCHDESVWESDEPESLNKLKALGQQEANNSDNSEPTVACHDQWSFELREPDSPTKYKALGQLEANNSDNSEPTVACHDQWSFELREPDSPSKYKALGQQEANNSDSSESVVAGHDEWSFESRGPDSPTKYKLKQLEVRVEYLSHQMEHLQWHNAMYRSALAAIPSGPQTFNIMREVIKEKRSKTPLCLECEKDDLISKLASYQNACPLQESQLQSPPSSSISPVFCSTKRKRRQKKTEENSEYLPL</sequence>
<dbReference type="Pfam" id="PF12937">
    <property type="entry name" value="F-box-like"/>
    <property type="match status" value="1"/>
</dbReference>
<feature type="region of interest" description="Disordered" evidence="1">
    <location>
        <begin position="333"/>
        <end position="370"/>
    </location>
</feature>
<evidence type="ECO:0000313" key="3">
    <source>
        <dbReference type="Proteomes" id="UP000515158"/>
    </source>
</evidence>
<dbReference type="SUPFAM" id="SSF81383">
    <property type="entry name" value="F-box domain"/>
    <property type="match status" value="1"/>
</dbReference>
<accession>A0A6P8ZMI7</accession>
<dbReference type="OrthoDB" id="3219396at2759"/>
<feature type="region of interest" description="Disordered" evidence="1">
    <location>
        <begin position="110"/>
        <end position="138"/>
    </location>
</feature>
<evidence type="ECO:0000259" key="2">
    <source>
        <dbReference type="SMART" id="SM00256"/>
    </source>
</evidence>
<dbReference type="Proteomes" id="UP000515158">
    <property type="component" value="Unplaced"/>
</dbReference>
<evidence type="ECO:0000256" key="1">
    <source>
        <dbReference type="SAM" id="MobiDB-lite"/>
    </source>
</evidence>
<gene>
    <name evidence="4" type="primary">LOC117644956</name>
</gene>
<dbReference type="KEGG" id="tpal:117644956"/>
<dbReference type="SMART" id="SM00256">
    <property type="entry name" value="FBOX"/>
    <property type="match status" value="1"/>
</dbReference>
<dbReference type="Gene3D" id="1.20.1280.50">
    <property type="match status" value="1"/>
</dbReference>
<feature type="compositionally biased region" description="Low complexity" evidence="1">
    <location>
        <begin position="333"/>
        <end position="347"/>
    </location>
</feature>
<dbReference type="InterPro" id="IPR001810">
    <property type="entry name" value="F-box_dom"/>
</dbReference>
<feature type="compositionally biased region" description="Basic and acidic residues" evidence="1">
    <location>
        <begin position="237"/>
        <end position="247"/>
    </location>
</feature>
<feature type="domain" description="F-box" evidence="2">
    <location>
        <begin position="8"/>
        <end position="48"/>
    </location>
</feature>
<dbReference type="InterPro" id="IPR036047">
    <property type="entry name" value="F-box-like_dom_sf"/>
</dbReference>
<reference evidence="4" key="1">
    <citation type="submission" date="2025-08" db="UniProtKB">
        <authorList>
            <consortium name="RefSeq"/>
        </authorList>
    </citation>
    <scope>IDENTIFICATION</scope>
    <source>
        <tissue evidence="4">Total insect</tissue>
    </source>
</reference>
<dbReference type="GeneID" id="117644956"/>
<evidence type="ECO:0000313" key="4">
    <source>
        <dbReference type="RefSeq" id="XP_034240674.1"/>
    </source>
</evidence>
<feature type="compositionally biased region" description="Polar residues" evidence="1">
    <location>
        <begin position="223"/>
        <end position="233"/>
    </location>
</feature>
<proteinExistence type="predicted"/>
<feature type="region of interest" description="Disordered" evidence="1">
    <location>
        <begin position="211"/>
        <end position="249"/>
    </location>
</feature>
<protein>
    <submittedName>
        <fullName evidence="4">Uncharacterized protein LOC117644956</fullName>
    </submittedName>
</protein>
<dbReference type="AlphaFoldDB" id="A0A6P8ZMI7"/>
<name>A0A6P8ZMI7_THRPL</name>
<keyword evidence="3" id="KW-1185">Reference proteome</keyword>